<dbReference type="GO" id="GO:0033214">
    <property type="term" value="P:siderophore-iron import into cell"/>
    <property type="evidence" value="ECO:0007669"/>
    <property type="project" value="TreeGrafter"/>
</dbReference>
<feature type="transmembrane region" description="Helical" evidence="8">
    <location>
        <begin position="57"/>
        <end position="77"/>
    </location>
</feature>
<evidence type="ECO:0000256" key="6">
    <source>
        <dbReference type="ARBA" id="ARBA00022989"/>
    </source>
</evidence>
<evidence type="ECO:0000256" key="4">
    <source>
        <dbReference type="ARBA" id="ARBA00022475"/>
    </source>
</evidence>
<organism evidence="9 10">
    <name type="scientific">Deinococcus cellulosilyticus (strain DSM 18568 / NBRC 106333 / KACC 11606 / 5516J-15)</name>
    <dbReference type="NCBI Taxonomy" id="1223518"/>
    <lineage>
        <taxon>Bacteria</taxon>
        <taxon>Thermotogati</taxon>
        <taxon>Deinococcota</taxon>
        <taxon>Deinococci</taxon>
        <taxon>Deinococcales</taxon>
        <taxon>Deinococcaceae</taxon>
        <taxon>Deinococcus</taxon>
    </lineage>
</organism>
<evidence type="ECO:0000256" key="8">
    <source>
        <dbReference type="SAM" id="Phobius"/>
    </source>
</evidence>
<keyword evidence="7 8" id="KW-0472">Membrane</keyword>
<feature type="transmembrane region" description="Helical" evidence="8">
    <location>
        <begin position="304"/>
        <end position="322"/>
    </location>
</feature>
<reference evidence="9 10" key="1">
    <citation type="submission" date="2019-07" db="EMBL/GenBank/DDBJ databases">
        <title>Whole genome shotgun sequence of Deinococcus cellulosilyticus NBRC 106333.</title>
        <authorList>
            <person name="Hosoyama A."/>
            <person name="Uohara A."/>
            <person name="Ohji S."/>
            <person name="Ichikawa N."/>
        </authorList>
    </citation>
    <scope>NUCLEOTIDE SEQUENCE [LARGE SCALE GENOMIC DNA]</scope>
    <source>
        <strain evidence="9 10">NBRC 106333</strain>
    </source>
</reference>
<dbReference type="InterPro" id="IPR037294">
    <property type="entry name" value="ABC_BtuC-like"/>
</dbReference>
<gene>
    <name evidence="9" type="ORF">DC3_03220</name>
</gene>
<proteinExistence type="inferred from homology"/>
<dbReference type="AlphaFoldDB" id="A0A511MWZ9"/>
<feature type="transmembrane region" description="Helical" evidence="8">
    <location>
        <begin position="89"/>
        <end position="108"/>
    </location>
</feature>
<sequence>MTARTTLYLLILLAFTLLLSVLALGMGTVHIPAMEVVNSFTGKAEELYSRIVLELRLPRILTAALTGAMFAASGVILQGVVRNPLAAPDVIGVNAGAALAAVLVLLVIPASPSWLLPWGAFLGAWVGFACTYLLSRMNGQVSPARLALVGIAVGAALGSVEQLILVRAPDGIAQALSFLSGTIYAADYTRVYRLLPWAALLLPLSLILSRYANLLSLGDASAVSLGVRLERMRAILLTLAVGLAAAAVTGAGLLGFVGLIAPHMARLMVGPQHQNSLPVSMLVGALLVIGADTLGRSILPPIEIPAGLLTTLLGAPYFLYLLKKNR</sequence>
<keyword evidence="3" id="KW-0813">Transport</keyword>
<dbReference type="CDD" id="cd06550">
    <property type="entry name" value="TM_ABC_iron-siderophores_like"/>
    <property type="match status" value="1"/>
</dbReference>
<dbReference type="GO" id="GO:0005886">
    <property type="term" value="C:plasma membrane"/>
    <property type="evidence" value="ECO:0007669"/>
    <property type="project" value="UniProtKB-SubCell"/>
</dbReference>
<evidence type="ECO:0000256" key="7">
    <source>
        <dbReference type="ARBA" id="ARBA00023136"/>
    </source>
</evidence>
<feature type="transmembrane region" description="Helical" evidence="8">
    <location>
        <begin position="114"/>
        <end position="134"/>
    </location>
</feature>
<feature type="transmembrane region" description="Helical" evidence="8">
    <location>
        <begin position="277"/>
        <end position="298"/>
    </location>
</feature>
<dbReference type="PANTHER" id="PTHR30472:SF37">
    <property type="entry name" value="FE(3+) DICITRATE TRANSPORT SYSTEM PERMEASE PROTEIN FECD-RELATED"/>
    <property type="match status" value="1"/>
</dbReference>
<evidence type="ECO:0000256" key="5">
    <source>
        <dbReference type="ARBA" id="ARBA00022692"/>
    </source>
</evidence>
<name>A0A511MWZ9_DEIC1</name>
<dbReference type="Pfam" id="PF01032">
    <property type="entry name" value="FecCD"/>
    <property type="match status" value="1"/>
</dbReference>
<dbReference type="Gene3D" id="1.10.3470.10">
    <property type="entry name" value="ABC transporter involved in vitamin B12 uptake, BtuC"/>
    <property type="match status" value="1"/>
</dbReference>
<keyword evidence="10" id="KW-1185">Reference proteome</keyword>
<keyword evidence="5 8" id="KW-0812">Transmembrane</keyword>
<comment type="similarity">
    <text evidence="2">Belongs to the binding-protein-dependent transport system permease family. FecCD subfamily.</text>
</comment>
<dbReference type="OrthoDB" id="9811721at2"/>
<feature type="transmembrane region" description="Helical" evidence="8">
    <location>
        <begin position="194"/>
        <end position="212"/>
    </location>
</feature>
<keyword evidence="4" id="KW-1003">Cell membrane</keyword>
<evidence type="ECO:0000256" key="1">
    <source>
        <dbReference type="ARBA" id="ARBA00004651"/>
    </source>
</evidence>
<accession>A0A511MWZ9</accession>
<protein>
    <submittedName>
        <fullName evidence="9">Iron ABC transporter permease</fullName>
    </submittedName>
</protein>
<dbReference type="PANTHER" id="PTHR30472">
    <property type="entry name" value="FERRIC ENTEROBACTIN TRANSPORT SYSTEM PERMEASE PROTEIN"/>
    <property type="match status" value="1"/>
</dbReference>
<dbReference type="FunFam" id="1.10.3470.10:FF:000001">
    <property type="entry name" value="Vitamin B12 ABC transporter permease BtuC"/>
    <property type="match status" value="1"/>
</dbReference>
<dbReference type="SUPFAM" id="SSF81345">
    <property type="entry name" value="ABC transporter involved in vitamin B12 uptake, BtuC"/>
    <property type="match status" value="1"/>
</dbReference>
<dbReference type="GO" id="GO:0022857">
    <property type="term" value="F:transmembrane transporter activity"/>
    <property type="evidence" value="ECO:0007669"/>
    <property type="project" value="InterPro"/>
</dbReference>
<keyword evidence="6 8" id="KW-1133">Transmembrane helix</keyword>
<comment type="caution">
    <text evidence="9">The sequence shown here is derived from an EMBL/GenBank/DDBJ whole genome shotgun (WGS) entry which is preliminary data.</text>
</comment>
<dbReference type="Proteomes" id="UP000321306">
    <property type="component" value="Unassembled WGS sequence"/>
</dbReference>
<dbReference type="RefSeq" id="WP_146881826.1">
    <property type="nucleotide sequence ID" value="NZ_BJXB01000001.1"/>
</dbReference>
<dbReference type="InterPro" id="IPR000522">
    <property type="entry name" value="ABC_transptr_permease_BtuC"/>
</dbReference>
<evidence type="ECO:0000256" key="3">
    <source>
        <dbReference type="ARBA" id="ARBA00022448"/>
    </source>
</evidence>
<feature type="transmembrane region" description="Helical" evidence="8">
    <location>
        <begin position="232"/>
        <end position="265"/>
    </location>
</feature>
<dbReference type="EMBL" id="BJXB01000001">
    <property type="protein sequence ID" value="GEM44687.1"/>
    <property type="molecule type" value="Genomic_DNA"/>
</dbReference>
<evidence type="ECO:0000256" key="2">
    <source>
        <dbReference type="ARBA" id="ARBA00007935"/>
    </source>
</evidence>
<comment type="subcellular location">
    <subcellularLocation>
        <location evidence="1">Cell membrane</location>
        <topology evidence="1">Multi-pass membrane protein</topology>
    </subcellularLocation>
</comment>
<evidence type="ECO:0000313" key="10">
    <source>
        <dbReference type="Proteomes" id="UP000321306"/>
    </source>
</evidence>
<evidence type="ECO:0000313" key="9">
    <source>
        <dbReference type="EMBL" id="GEM44687.1"/>
    </source>
</evidence>